<proteinExistence type="predicted"/>
<organism evidence="1 2">
    <name type="scientific">Geobacillus kaustophilus</name>
    <dbReference type="NCBI Taxonomy" id="1462"/>
    <lineage>
        <taxon>Bacteria</taxon>
        <taxon>Bacillati</taxon>
        <taxon>Bacillota</taxon>
        <taxon>Bacilli</taxon>
        <taxon>Bacillales</taxon>
        <taxon>Anoxybacillaceae</taxon>
        <taxon>Geobacillus</taxon>
        <taxon>Geobacillus thermoleovorans group</taxon>
    </lineage>
</organism>
<name>A0A0D8BXE7_GEOKU</name>
<gene>
    <name evidence="1" type="ORF">LG52_2388</name>
</gene>
<dbReference type="EMBL" id="JYBP01000003">
    <property type="protein sequence ID" value="KJE28848.1"/>
    <property type="molecule type" value="Genomic_DNA"/>
</dbReference>
<sequence length="53" mass="5855">MLGQGWTFLAQTSDFLPAVSGRLRWTVEDGARATTVFSVREIVFAAIQHDGFP</sequence>
<accession>A0A0D8BXE7</accession>
<evidence type="ECO:0000313" key="1">
    <source>
        <dbReference type="EMBL" id="KJE28848.1"/>
    </source>
</evidence>
<evidence type="ECO:0000313" key="2">
    <source>
        <dbReference type="Proteomes" id="UP000032522"/>
    </source>
</evidence>
<protein>
    <submittedName>
        <fullName evidence="1">Uncharacterized protein</fullName>
    </submittedName>
</protein>
<reference evidence="1 2" key="1">
    <citation type="submission" date="2015-01" db="EMBL/GenBank/DDBJ databases">
        <authorList>
            <person name="Filippidou S."/>
            <person name="Jeanneret N."/>
            <person name="Russel-Delif L."/>
            <person name="Junier T."/>
            <person name="Wunderlin T."/>
            <person name="Molina V."/>
            <person name="Johnson S.L."/>
            <person name="Davenport K.W."/>
            <person name="Chain P.S."/>
            <person name="Dorador C."/>
            <person name="Junier P."/>
        </authorList>
    </citation>
    <scope>NUCLEOTIDE SEQUENCE [LARGE SCALE GENOMIC DNA]</scope>
    <source>
        <strain evidence="1 2">Et7/4</strain>
    </source>
</reference>
<dbReference type="AlphaFoldDB" id="A0A0D8BXE7"/>
<comment type="caution">
    <text evidence="1">The sequence shown here is derived from an EMBL/GenBank/DDBJ whole genome shotgun (WGS) entry which is preliminary data.</text>
</comment>
<dbReference type="Proteomes" id="UP000032522">
    <property type="component" value="Unassembled WGS sequence"/>
</dbReference>
<dbReference type="PATRIC" id="fig|1462.6.peg.2669"/>